<dbReference type="Proteomes" id="UP001286313">
    <property type="component" value="Unassembled WGS sequence"/>
</dbReference>
<gene>
    <name evidence="1" type="ORF">Pcinc_021489</name>
</gene>
<dbReference type="AlphaFoldDB" id="A0AAE1FHB9"/>
<accession>A0AAE1FHB9</accession>
<sequence>MLVQVCLLDPSDCIVSKFTLSLAPTTVGSSGSSKSLVVAEALVALQLRRRIFESITCGGKNLLHFAVLRLTNSLHCCSQCLTHSTAPQFWHHIHLSR</sequence>
<name>A0AAE1FHB9_PETCI</name>
<protein>
    <submittedName>
        <fullName evidence="1">Uncharacterized protein</fullName>
    </submittedName>
</protein>
<reference evidence="1" key="1">
    <citation type="submission" date="2023-10" db="EMBL/GenBank/DDBJ databases">
        <title>Genome assemblies of two species of porcelain crab, Petrolisthes cinctipes and Petrolisthes manimaculis (Anomura: Porcellanidae).</title>
        <authorList>
            <person name="Angst P."/>
        </authorList>
    </citation>
    <scope>NUCLEOTIDE SEQUENCE</scope>
    <source>
        <strain evidence="1">PB745_01</strain>
        <tissue evidence="1">Gill</tissue>
    </source>
</reference>
<keyword evidence="2" id="KW-1185">Reference proteome</keyword>
<proteinExistence type="predicted"/>
<organism evidence="1 2">
    <name type="scientific">Petrolisthes cinctipes</name>
    <name type="common">Flat porcelain crab</name>
    <dbReference type="NCBI Taxonomy" id="88211"/>
    <lineage>
        <taxon>Eukaryota</taxon>
        <taxon>Metazoa</taxon>
        <taxon>Ecdysozoa</taxon>
        <taxon>Arthropoda</taxon>
        <taxon>Crustacea</taxon>
        <taxon>Multicrustacea</taxon>
        <taxon>Malacostraca</taxon>
        <taxon>Eumalacostraca</taxon>
        <taxon>Eucarida</taxon>
        <taxon>Decapoda</taxon>
        <taxon>Pleocyemata</taxon>
        <taxon>Anomura</taxon>
        <taxon>Galatheoidea</taxon>
        <taxon>Porcellanidae</taxon>
        <taxon>Petrolisthes</taxon>
    </lineage>
</organism>
<dbReference type="EMBL" id="JAWQEG010002215">
    <property type="protein sequence ID" value="KAK3873521.1"/>
    <property type="molecule type" value="Genomic_DNA"/>
</dbReference>
<evidence type="ECO:0000313" key="1">
    <source>
        <dbReference type="EMBL" id="KAK3873521.1"/>
    </source>
</evidence>
<comment type="caution">
    <text evidence="1">The sequence shown here is derived from an EMBL/GenBank/DDBJ whole genome shotgun (WGS) entry which is preliminary data.</text>
</comment>
<evidence type="ECO:0000313" key="2">
    <source>
        <dbReference type="Proteomes" id="UP001286313"/>
    </source>
</evidence>